<protein>
    <submittedName>
        <fullName evidence="2">Nuclease</fullName>
    </submittedName>
</protein>
<keyword evidence="3" id="KW-1185">Reference proteome</keyword>
<feature type="domain" description="Endonuclease/exonuclease/phosphatase" evidence="1">
    <location>
        <begin position="40"/>
        <end position="309"/>
    </location>
</feature>
<accession>A0ABP7D3Y6</accession>
<evidence type="ECO:0000313" key="2">
    <source>
        <dbReference type="EMBL" id="GAA3700560.1"/>
    </source>
</evidence>
<name>A0ABP7D3Y6_9ACTN</name>
<organism evidence="2 3">
    <name type="scientific">Microlunatus aurantiacus</name>
    <dbReference type="NCBI Taxonomy" id="446786"/>
    <lineage>
        <taxon>Bacteria</taxon>
        <taxon>Bacillati</taxon>
        <taxon>Actinomycetota</taxon>
        <taxon>Actinomycetes</taxon>
        <taxon>Propionibacteriales</taxon>
        <taxon>Propionibacteriaceae</taxon>
        <taxon>Microlunatus</taxon>
    </lineage>
</organism>
<dbReference type="PANTHER" id="PTHR42834">
    <property type="entry name" value="ENDONUCLEASE/EXONUCLEASE/PHOSPHATASE FAMILY PROTEIN (AFU_ORTHOLOGUE AFUA_3G09210)"/>
    <property type="match status" value="1"/>
</dbReference>
<dbReference type="PANTHER" id="PTHR42834:SF1">
    <property type="entry name" value="ENDONUCLEASE_EXONUCLEASE_PHOSPHATASE FAMILY PROTEIN (AFU_ORTHOLOGUE AFUA_3G09210)"/>
    <property type="match status" value="1"/>
</dbReference>
<sequence length="343" mass="38238">MRLRQFSVATINLYNLQLPGAALNPNQQPWTVAEFDAKIAWLAAQLSTLDADVVGLQELWHRDALVAVLQAAGLTDTYDVLADPANGDRIVCAALVRRGLLHGTPRWVDRFPDGVRLESTSGEDPQAPAIAITIPGFSRPVLNFQVELRDDRPPTEVFVTHLKSKLPTAVYNEGWYRRDPGLYKPHTTALGAALSTIRRTAEATGLRVLLTSVMKDSDTPVIVLGDVNDGQSSNTVNILTEQPRYLVGESRGGADNGLYTAQTLQEYRDSRDVYYTHVHNDLRESLDHVLVSEQHYDNSLRRVWLFDGLTIYNDHLNDEDHRASGTTDHGLVKVAFRYQPYAP</sequence>
<gene>
    <name evidence="2" type="ORF">GCM10022204_16630</name>
</gene>
<dbReference type="InterPro" id="IPR036691">
    <property type="entry name" value="Endo/exonu/phosph_ase_sf"/>
</dbReference>
<evidence type="ECO:0000259" key="1">
    <source>
        <dbReference type="Pfam" id="PF03372"/>
    </source>
</evidence>
<reference evidence="3" key="1">
    <citation type="journal article" date="2019" name="Int. J. Syst. Evol. Microbiol.">
        <title>The Global Catalogue of Microorganisms (GCM) 10K type strain sequencing project: providing services to taxonomists for standard genome sequencing and annotation.</title>
        <authorList>
            <consortium name="The Broad Institute Genomics Platform"/>
            <consortium name="The Broad Institute Genome Sequencing Center for Infectious Disease"/>
            <person name="Wu L."/>
            <person name="Ma J."/>
        </authorList>
    </citation>
    <scope>NUCLEOTIDE SEQUENCE [LARGE SCALE GENOMIC DNA]</scope>
    <source>
        <strain evidence="3">JCM 16548</strain>
    </source>
</reference>
<dbReference type="Gene3D" id="3.60.10.10">
    <property type="entry name" value="Endonuclease/exonuclease/phosphatase"/>
    <property type="match status" value="1"/>
</dbReference>
<comment type="caution">
    <text evidence="2">The sequence shown here is derived from an EMBL/GenBank/DDBJ whole genome shotgun (WGS) entry which is preliminary data.</text>
</comment>
<dbReference type="Pfam" id="PF03372">
    <property type="entry name" value="Exo_endo_phos"/>
    <property type="match status" value="1"/>
</dbReference>
<dbReference type="RefSeq" id="WP_344811857.1">
    <property type="nucleotide sequence ID" value="NZ_BAAAYX010000004.1"/>
</dbReference>
<evidence type="ECO:0000313" key="3">
    <source>
        <dbReference type="Proteomes" id="UP001500051"/>
    </source>
</evidence>
<dbReference type="Proteomes" id="UP001500051">
    <property type="component" value="Unassembled WGS sequence"/>
</dbReference>
<proteinExistence type="predicted"/>
<dbReference type="InterPro" id="IPR005135">
    <property type="entry name" value="Endo/exonuclease/phosphatase"/>
</dbReference>
<dbReference type="SUPFAM" id="SSF56219">
    <property type="entry name" value="DNase I-like"/>
    <property type="match status" value="1"/>
</dbReference>
<dbReference type="EMBL" id="BAAAYX010000004">
    <property type="protein sequence ID" value="GAA3700560.1"/>
    <property type="molecule type" value="Genomic_DNA"/>
</dbReference>